<proteinExistence type="predicted"/>
<feature type="compositionally biased region" description="Acidic residues" evidence="2">
    <location>
        <begin position="341"/>
        <end position="359"/>
    </location>
</feature>
<dbReference type="AlphaFoldDB" id="A0A9W7LGS8"/>
<evidence type="ECO:0000256" key="1">
    <source>
        <dbReference type="SAM" id="Coils"/>
    </source>
</evidence>
<evidence type="ECO:0000313" key="3">
    <source>
        <dbReference type="EMBL" id="GMI48912.1"/>
    </source>
</evidence>
<reference evidence="4" key="1">
    <citation type="journal article" date="2023" name="Commun. Biol.">
        <title>Genome analysis of Parmales, the sister group of diatoms, reveals the evolutionary specialization of diatoms from phago-mixotrophs to photoautotrophs.</title>
        <authorList>
            <person name="Ban H."/>
            <person name="Sato S."/>
            <person name="Yoshikawa S."/>
            <person name="Yamada K."/>
            <person name="Nakamura Y."/>
            <person name="Ichinomiya M."/>
            <person name="Sato N."/>
            <person name="Blanc-Mathieu R."/>
            <person name="Endo H."/>
            <person name="Kuwata A."/>
            <person name="Ogata H."/>
        </authorList>
    </citation>
    <scope>NUCLEOTIDE SEQUENCE [LARGE SCALE GENOMIC DNA]</scope>
</reference>
<gene>
    <name evidence="3" type="ORF">TrCOL_g5556</name>
</gene>
<comment type="caution">
    <text evidence="3">The sequence shown here is derived from an EMBL/GenBank/DDBJ whole genome shotgun (WGS) entry which is preliminary data.</text>
</comment>
<keyword evidence="1" id="KW-0175">Coiled coil</keyword>
<dbReference type="Proteomes" id="UP001165065">
    <property type="component" value="Unassembled WGS sequence"/>
</dbReference>
<protein>
    <submittedName>
        <fullName evidence="3">Uncharacterized protein</fullName>
    </submittedName>
</protein>
<feature type="compositionally biased region" description="Basic and acidic residues" evidence="2">
    <location>
        <begin position="752"/>
        <end position="768"/>
    </location>
</feature>
<evidence type="ECO:0000313" key="4">
    <source>
        <dbReference type="Proteomes" id="UP001165065"/>
    </source>
</evidence>
<feature type="region of interest" description="Disordered" evidence="2">
    <location>
        <begin position="752"/>
        <end position="787"/>
    </location>
</feature>
<feature type="coiled-coil region" evidence="1">
    <location>
        <begin position="490"/>
        <end position="602"/>
    </location>
</feature>
<sequence>MPNKGQRKRKGSPNRKKSTSTKQAKPPAPRGIRSKDKKVPDHVNFPMDEKALDPKVIKVSHVYSSDNANDEITIFTPKEPMMRAVVEGVNVLFDIDLSDKDGNLRFAMQGAGASSKEADTRNFSMYTRGLKEVPPVADFATRIGKEIRLKKVTLYTPGCRTGRHKDDLKSHLEDTGRFLFAYTTGKGACLSFDSFKDDDLKRSGLSLTYFGNLQLHKHHWRKEVDANTVVIIFDVPLADCATFPQKFFDTLKGLGKEAKEAKEESKKPKIFNSMSNTLTVDRAIVAVYCFQLTRYYGLSLQDYHAIFKDGTPTLEEFEKKCREMAETAYKFPDDDAFKCDDNEDDEDDDEDDEDDDEDAVPAPSAKQVEDHFAKLEGGKIKQLKRRMTELTSNGMETDSQVQKLSKAAIACMKSTGVAGLVTVWTNMLYEHKENARQFIDTYNKENSGGLTREKVLKLKAEVKDRYKSAFYSVVLWLLKNGKGAQIGAKVASKEFQLDAAREEAADAEDDGERERLNNLVKELEKELKELKEKKEQQWQNRINAMIGAKVASKKLQLDAARKKAADAEDDGERELFYLVEKLEKELEELKEKQEQQRKNRSKGQIYCTCSVGCKPDKSAAKSKKSIEKRTKTRRKKLATELAAKVDKIPEGTIANVRDLSFNDPVSENLLESFKVVMACLIHRSVHPGLGVTISYKNKKSMMISILTSSDANNFRNQYLARFQAGDTPFGKGMSIKHHEAVTVINNVGDLEKELGKIENMPTDERTKEPPGGTNTRGERSAKRSRRG</sequence>
<evidence type="ECO:0000256" key="2">
    <source>
        <dbReference type="SAM" id="MobiDB-lite"/>
    </source>
</evidence>
<keyword evidence="4" id="KW-1185">Reference proteome</keyword>
<accession>A0A9W7LGS8</accession>
<organism evidence="3 4">
    <name type="scientific">Triparma columacea</name>
    <dbReference type="NCBI Taxonomy" id="722753"/>
    <lineage>
        <taxon>Eukaryota</taxon>
        <taxon>Sar</taxon>
        <taxon>Stramenopiles</taxon>
        <taxon>Ochrophyta</taxon>
        <taxon>Bolidophyceae</taxon>
        <taxon>Parmales</taxon>
        <taxon>Triparmaceae</taxon>
        <taxon>Triparma</taxon>
    </lineage>
</organism>
<dbReference type="EMBL" id="BRYA01000441">
    <property type="protein sequence ID" value="GMI48912.1"/>
    <property type="molecule type" value="Genomic_DNA"/>
</dbReference>
<feature type="region of interest" description="Disordered" evidence="2">
    <location>
        <begin position="333"/>
        <end position="367"/>
    </location>
</feature>
<feature type="compositionally biased region" description="Basic residues" evidence="2">
    <location>
        <begin position="1"/>
        <end position="19"/>
    </location>
</feature>
<name>A0A9W7LGS8_9STRA</name>
<feature type="region of interest" description="Disordered" evidence="2">
    <location>
        <begin position="1"/>
        <end position="41"/>
    </location>
</feature>